<evidence type="ECO:0000256" key="3">
    <source>
        <dbReference type="PROSITE-ProRule" id="PRU00339"/>
    </source>
</evidence>
<dbReference type="EMBL" id="CAKOGP040001736">
    <property type="protein sequence ID" value="CAJ1947669.1"/>
    <property type="molecule type" value="Genomic_DNA"/>
</dbReference>
<evidence type="ECO:0000256" key="2">
    <source>
        <dbReference type="ARBA" id="ARBA00022803"/>
    </source>
</evidence>
<reference evidence="4" key="1">
    <citation type="submission" date="2023-08" db="EMBL/GenBank/DDBJ databases">
        <authorList>
            <person name="Audoor S."/>
            <person name="Bilcke G."/>
        </authorList>
    </citation>
    <scope>NUCLEOTIDE SEQUENCE</scope>
</reference>
<dbReference type="Pfam" id="PF13374">
    <property type="entry name" value="TPR_10"/>
    <property type="match status" value="3"/>
</dbReference>
<keyword evidence="2 3" id="KW-0802">TPR repeat</keyword>
<evidence type="ECO:0000256" key="1">
    <source>
        <dbReference type="ARBA" id="ARBA00022737"/>
    </source>
</evidence>
<keyword evidence="5" id="KW-1185">Reference proteome</keyword>
<dbReference type="Gene3D" id="1.25.40.10">
    <property type="entry name" value="Tetratricopeptide repeat domain"/>
    <property type="match status" value="3"/>
</dbReference>
<dbReference type="Pfam" id="PF13424">
    <property type="entry name" value="TPR_12"/>
    <property type="match status" value="1"/>
</dbReference>
<evidence type="ECO:0000313" key="5">
    <source>
        <dbReference type="Proteomes" id="UP001295423"/>
    </source>
</evidence>
<dbReference type="SUPFAM" id="SSF48452">
    <property type="entry name" value="TPR-like"/>
    <property type="match status" value="2"/>
</dbReference>
<comment type="caution">
    <text evidence="4">The sequence shown here is derived from an EMBL/GenBank/DDBJ whole genome shotgun (WGS) entry which is preliminary data.</text>
</comment>
<dbReference type="PANTHER" id="PTHR45641">
    <property type="entry name" value="TETRATRICOPEPTIDE REPEAT PROTEIN (AFU_ORTHOLOGUE AFUA_6G03870)"/>
    <property type="match status" value="1"/>
</dbReference>
<dbReference type="PANTHER" id="PTHR45641:SF19">
    <property type="entry name" value="NEPHROCYSTIN-3"/>
    <property type="match status" value="1"/>
</dbReference>
<dbReference type="AlphaFoldDB" id="A0AAD2FNQ7"/>
<dbReference type="SMART" id="SM00028">
    <property type="entry name" value="TPR"/>
    <property type="match status" value="6"/>
</dbReference>
<sequence>MQGSIHALIDELSEQGNFHRDKEDYQKSREIFQRLLELQTKELGEDDISVAVTLKYIGNLLEKEGNYSEALETMKRSLAIQSKKLGDTHDSANTYKDMGRLCLQLENFEEAEEMYRKALDIMGDMQPKSSDFVEASQPLVISLQMQGKLSEAIKVQKLLLSKVLEMHGEDHSEVPLIYMGIAKLLENKNRMDDAIQMLDKSIEICYRLRELGDFDRPLVLAGALDNKVALLSQQGKFEGSAEVLKKSIVIIKEELGEMHPTLAEKYETLSQVYLHQDMLEDGFNAITKALEIRRKALGNDHPDTKEFVAQLEVIKRGKNAKALNQQGVKMNLQGNSETAMQLFQEALGAHKEIFGDAHLYTAEVYENISAVKVEQGLLQDGIAASAQALKIRRKQLGDDHPDTKVRMEAHRSLLKRLLENRK</sequence>
<evidence type="ECO:0000313" key="4">
    <source>
        <dbReference type="EMBL" id="CAJ1947669.1"/>
    </source>
</evidence>
<accession>A0AAD2FNQ7</accession>
<keyword evidence="1" id="KW-0677">Repeat</keyword>
<dbReference type="InterPro" id="IPR011990">
    <property type="entry name" value="TPR-like_helical_dom_sf"/>
</dbReference>
<protein>
    <recommendedName>
        <fullName evidence="6">Kinesin light chain</fullName>
    </recommendedName>
</protein>
<feature type="repeat" description="TPR" evidence="3">
    <location>
        <begin position="51"/>
        <end position="84"/>
    </location>
</feature>
<gene>
    <name evidence="4" type="ORF">CYCCA115_LOCUS11249</name>
</gene>
<proteinExistence type="predicted"/>
<dbReference type="PROSITE" id="PS50005">
    <property type="entry name" value="TPR"/>
    <property type="match status" value="3"/>
</dbReference>
<name>A0AAD2FNQ7_9STRA</name>
<dbReference type="Pfam" id="PF13181">
    <property type="entry name" value="TPR_8"/>
    <property type="match status" value="1"/>
</dbReference>
<dbReference type="InterPro" id="IPR019734">
    <property type="entry name" value="TPR_rpt"/>
</dbReference>
<organism evidence="4 5">
    <name type="scientific">Cylindrotheca closterium</name>
    <dbReference type="NCBI Taxonomy" id="2856"/>
    <lineage>
        <taxon>Eukaryota</taxon>
        <taxon>Sar</taxon>
        <taxon>Stramenopiles</taxon>
        <taxon>Ochrophyta</taxon>
        <taxon>Bacillariophyta</taxon>
        <taxon>Bacillariophyceae</taxon>
        <taxon>Bacillariophycidae</taxon>
        <taxon>Bacillariales</taxon>
        <taxon>Bacillariaceae</taxon>
        <taxon>Cylindrotheca</taxon>
    </lineage>
</organism>
<feature type="repeat" description="TPR" evidence="3">
    <location>
        <begin position="92"/>
        <end position="125"/>
    </location>
</feature>
<feature type="repeat" description="TPR" evidence="3">
    <location>
        <begin position="9"/>
        <end position="42"/>
    </location>
</feature>
<evidence type="ECO:0008006" key="6">
    <source>
        <dbReference type="Google" id="ProtNLM"/>
    </source>
</evidence>
<dbReference type="Proteomes" id="UP001295423">
    <property type="component" value="Unassembled WGS sequence"/>
</dbReference>